<proteinExistence type="predicted"/>
<sequence length="143" mass="16863">MQWTSPFPDSFFKKVWVVVYFIILWSIWKERNSRIFQQVSMNTQQTEDLNLLRLGWWIKGWELHFSYSPEDFLRNPQCLRWSSLKDNFPTSPPNPTASIWSPPPGNHLNWNVDASLHTVLNKTSIGGVLRDSDGKFMCIFSRK</sequence>
<dbReference type="Proteomes" id="UP000813463">
    <property type="component" value="Chromosome 2"/>
</dbReference>
<protein>
    <recommendedName>
        <fullName evidence="4">RNase H type-1 domain-containing protein</fullName>
    </recommendedName>
</protein>
<name>A0ABM3R8C1_SPIOL</name>
<evidence type="ECO:0008006" key="4">
    <source>
        <dbReference type="Google" id="ProtNLM"/>
    </source>
</evidence>
<dbReference type="RefSeq" id="XP_056691867.1">
    <property type="nucleotide sequence ID" value="XM_056835889.1"/>
</dbReference>
<keyword evidence="1" id="KW-0812">Transmembrane</keyword>
<keyword evidence="1" id="KW-1133">Transmembrane helix</keyword>
<evidence type="ECO:0000313" key="2">
    <source>
        <dbReference type="Proteomes" id="UP000813463"/>
    </source>
</evidence>
<evidence type="ECO:0000313" key="3">
    <source>
        <dbReference type="RefSeq" id="XP_056691867.1"/>
    </source>
</evidence>
<gene>
    <name evidence="3" type="primary">LOC130467387</name>
</gene>
<feature type="transmembrane region" description="Helical" evidence="1">
    <location>
        <begin position="12"/>
        <end position="28"/>
    </location>
</feature>
<accession>A0ABM3R8C1</accession>
<evidence type="ECO:0000256" key="1">
    <source>
        <dbReference type="SAM" id="Phobius"/>
    </source>
</evidence>
<organism evidence="2 3">
    <name type="scientific">Spinacia oleracea</name>
    <name type="common">Spinach</name>
    <dbReference type="NCBI Taxonomy" id="3562"/>
    <lineage>
        <taxon>Eukaryota</taxon>
        <taxon>Viridiplantae</taxon>
        <taxon>Streptophyta</taxon>
        <taxon>Embryophyta</taxon>
        <taxon>Tracheophyta</taxon>
        <taxon>Spermatophyta</taxon>
        <taxon>Magnoliopsida</taxon>
        <taxon>eudicotyledons</taxon>
        <taxon>Gunneridae</taxon>
        <taxon>Pentapetalae</taxon>
        <taxon>Caryophyllales</taxon>
        <taxon>Chenopodiaceae</taxon>
        <taxon>Chenopodioideae</taxon>
        <taxon>Anserineae</taxon>
        <taxon>Spinacia</taxon>
    </lineage>
</organism>
<keyword evidence="2" id="KW-1185">Reference proteome</keyword>
<reference evidence="3" key="2">
    <citation type="submission" date="2025-08" db="UniProtKB">
        <authorList>
            <consortium name="RefSeq"/>
        </authorList>
    </citation>
    <scope>IDENTIFICATION</scope>
    <source>
        <tissue evidence="3">Leaf</tissue>
    </source>
</reference>
<keyword evidence="1" id="KW-0472">Membrane</keyword>
<reference evidence="2" key="1">
    <citation type="journal article" date="2021" name="Nat. Commun.">
        <title>Genomic analyses provide insights into spinach domestication and the genetic basis of agronomic traits.</title>
        <authorList>
            <person name="Cai X."/>
            <person name="Sun X."/>
            <person name="Xu C."/>
            <person name="Sun H."/>
            <person name="Wang X."/>
            <person name="Ge C."/>
            <person name="Zhang Z."/>
            <person name="Wang Q."/>
            <person name="Fei Z."/>
            <person name="Jiao C."/>
            <person name="Wang Q."/>
        </authorList>
    </citation>
    <scope>NUCLEOTIDE SEQUENCE [LARGE SCALE GENOMIC DNA]</scope>
    <source>
        <strain evidence="2">cv. Varoflay</strain>
    </source>
</reference>
<dbReference type="GeneID" id="130467387"/>